<keyword evidence="6" id="KW-0539">Nucleus</keyword>
<proteinExistence type="predicted"/>
<keyword evidence="3" id="KW-0805">Transcription regulation</keyword>
<feature type="domain" description="HTH myb-type" evidence="9">
    <location>
        <begin position="87"/>
        <end position="138"/>
    </location>
</feature>
<evidence type="ECO:0000313" key="10">
    <source>
        <dbReference type="EMBL" id="CAD9716986.1"/>
    </source>
</evidence>
<reference evidence="11 12" key="1">
    <citation type="submission" date="2018-07" db="EMBL/GenBank/DDBJ databases">
        <title>The complete nuclear genome of the prasinophyte Chloropicon primus (CCMP1205).</title>
        <authorList>
            <person name="Pombert J.-F."/>
            <person name="Otis C."/>
            <person name="Turmel M."/>
            <person name="Lemieux C."/>
        </authorList>
    </citation>
    <scope>NUCLEOTIDE SEQUENCE [LARGE SCALE GENOMIC DNA]</scope>
    <source>
        <strain evidence="11 12">CCMP1205</strain>
    </source>
</reference>
<evidence type="ECO:0000256" key="5">
    <source>
        <dbReference type="ARBA" id="ARBA00023163"/>
    </source>
</evidence>
<dbReference type="GO" id="GO:0000981">
    <property type="term" value="F:DNA-binding transcription factor activity, RNA polymerase II-specific"/>
    <property type="evidence" value="ECO:0007669"/>
    <property type="project" value="TreeGrafter"/>
</dbReference>
<dbReference type="CDD" id="cd00167">
    <property type="entry name" value="SANT"/>
    <property type="match status" value="3"/>
</dbReference>
<evidence type="ECO:0000256" key="6">
    <source>
        <dbReference type="ARBA" id="ARBA00023242"/>
    </source>
</evidence>
<dbReference type="SUPFAM" id="SSF46689">
    <property type="entry name" value="Homeodomain-like"/>
    <property type="match status" value="2"/>
</dbReference>
<evidence type="ECO:0000313" key="11">
    <source>
        <dbReference type="EMBL" id="QDZ25443.1"/>
    </source>
</evidence>
<accession>A0A5B8MXZ2</accession>
<feature type="compositionally biased region" description="Basic residues" evidence="7">
    <location>
        <begin position="292"/>
        <end position="309"/>
    </location>
</feature>
<dbReference type="PANTHER" id="PTHR45614">
    <property type="entry name" value="MYB PROTEIN-RELATED"/>
    <property type="match status" value="1"/>
</dbReference>
<dbReference type="EMBL" id="HBHL01008819">
    <property type="protein sequence ID" value="CAD9716986.1"/>
    <property type="molecule type" value="Transcribed_RNA"/>
</dbReference>
<feature type="region of interest" description="Disordered" evidence="7">
    <location>
        <begin position="1"/>
        <end position="97"/>
    </location>
</feature>
<dbReference type="GO" id="GO:0000978">
    <property type="term" value="F:RNA polymerase II cis-regulatory region sequence-specific DNA binding"/>
    <property type="evidence" value="ECO:0007669"/>
    <property type="project" value="TreeGrafter"/>
</dbReference>
<dbReference type="InterPro" id="IPR050560">
    <property type="entry name" value="MYB_TF"/>
</dbReference>
<feature type="region of interest" description="Disordered" evidence="7">
    <location>
        <begin position="389"/>
        <end position="415"/>
    </location>
</feature>
<feature type="region of interest" description="Disordered" evidence="7">
    <location>
        <begin position="232"/>
        <end position="312"/>
    </location>
</feature>
<evidence type="ECO:0000256" key="4">
    <source>
        <dbReference type="ARBA" id="ARBA00023125"/>
    </source>
</evidence>
<keyword evidence="2" id="KW-0677">Repeat</keyword>
<feature type="compositionally biased region" description="Basic and acidic residues" evidence="7">
    <location>
        <begin position="278"/>
        <end position="291"/>
    </location>
</feature>
<dbReference type="Pfam" id="PF00249">
    <property type="entry name" value="Myb_DNA-binding"/>
    <property type="match status" value="3"/>
</dbReference>
<evidence type="ECO:0000259" key="9">
    <source>
        <dbReference type="PROSITE" id="PS51294"/>
    </source>
</evidence>
<feature type="domain" description="HTH myb-type" evidence="9">
    <location>
        <begin position="139"/>
        <end position="194"/>
    </location>
</feature>
<evidence type="ECO:0000313" key="12">
    <source>
        <dbReference type="Proteomes" id="UP000316726"/>
    </source>
</evidence>
<keyword evidence="12" id="KW-1185">Reference proteome</keyword>
<evidence type="ECO:0000259" key="8">
    <source>
        <dbReference type="PROSITE" id="PS50090"/>
    </source>
</evidence>
<feature type="domain" description="Myb-like" evidence="8">
    <location>
        <begin position="87"/>
        <end position="138"/>
    </location>
</feature>
<organism evidence="11 12">
    <name type="scientific">Chloropicon primus</name>
    <dbReference type="NCBI Taxonomy" id="1764295"/>
    <lineage>
        <taxon>Eukaryota</taxon>
        <taxon>Viridiplantae</taxon>
        <taxon>Chlorophyta</taxon>
        <taxon>Chloropicophyceae</taxon>
        <taxon>Chloropicales</taxon>
        <taxon>Chloropicaceae</taxon>
        <taxon>Chloropicon</taxon>
    </lineage>
</organism>
<evidence type="ECO:0000256" key="3">
    <source>
        <dbReference type="ARBA" id="ARBA00023015"/>
    </source>
</evidence>
<dbReference type="OrthoDB" id="2143914at2759"/>
<feature type="domain" description="Myb-like" evidence="8">
    <location>
        <begin position="139"/>
        <end position="190"/>
    </location>
</feature>
<dbReference type="FunFam" id="1.10.10.60:FF:000010">
    <property type="entry name" value="Transcriptional activator Myb isoform A"/>
    <property type="match status" value="1"/>
</dbReference>
<evidence type="ECO:0000256" key="1">
    <source>
        <dbReference type="ARBA" id="ARBA00004123"/>
    </source>
</evidence>
<dbReference type="Proteomes" id="UP000316726">
    <property type="component" value="Chromosome 17"/>
</dbReference>
<dbReference type="Gene3D" id="1.10.10.60">
    <property type="entry name" value="Homeodomain-like"/>
    <property type="match status" value="3"/>
</dbReference>
<sequence length="697" mass="74907">MESIPEGSQAAAETQAARPPLAQLDPQNQPVASGQPEDPKKESPSSVPAQQQQAKAATTKVDVAKNEKFTEAALSLPPVLGKTGAPKRKSSKGGWTNEEDEILRRAVQQCEGKNWKKIAEYFTDRSDVQCLHRWQKVLNPDLIKGPWTPDEDRKIISLVKEHGPKKWSVIAEKLPGRIGKQCRERWHNHLNPDIKQDPWSMEEDKTLIDAHKKHGNKWAEISKLLPGRTDNAIKNRWNSTMKRKYEERTSSNAGGKSKQQARKTQKTSAGGSAGGVKAGKDKGAKSQEQKKKAQRQGAGRKKAASKKGPKGKEVNVAAMAFGQQQQVAHPWQNLYAATGQFPFSAANMGMYAPPGADPQAHAQQLSAYAAGQYQPFAMYASPQGNLVGQPFSAQQPGAAAGQSSGAAGQQQHQSMLQQNNLASALHNASSLQDLTGFGLTSPEAHQALLQSSISSPLGISQLFMGEGGLGNVGSLTPGQFLFAATPNQSASGPNGSPQSRLSSAAKTFGATPSIYQRRHRAGASGQQVAALEPDSALGGVKTEQVGSAPGRNHIDQSDLASLARPLFASPSTSYGQKERQQQKLEDKQQIVAEKKVLGENHMIPKQPATHKGPRLSHVFRQPQDALTMMQTVEAQNQGLFMGCEEVLAGKSGDTKTKANAAGEGNISPTGSKENHNIHLLTPGSRYLMQHTANLCDN</sequence>
<feature type="region of interest" description="Disordered" evidence="7">
    <location>
        <begin position="654"/>
        <end position="675"/>
    </location>
</feature>
<dbReference type="PROSITE" id="PS50090">
    <property type="entry name" value="MYB_LIKE"/>
    <property type="match status" value="3"/>
</dbReference>
<name>A0A5B8MXZ2_9CHLO</name>
<dbReference type="STRING" id="1764295.A0A5B8MXZ2"/>
<comment type="subcellular location">
    <subcellularLocation>
        <location evidence="1">Nucleus</location>
    </subcellularLocation>
</comment>
<dbReference type="InterPro" id="IPR017930">
    <property type="entry name" value="Myb_dom"/>
</dbReference>
<dbReference type="FunFam" id="1.10.10.60:FF:000016">
    <property type="entry name" value="Transcriptional activator Myb isoform A"/>
    <property type="match status" value="1"/>
</dbReference>
<feature type="domain" description="Myb-like" evidence="8">
    <location>
        <begin position="191"/>
        <end position="241"/>
    </location>
</feature>
<dbReference type="GO" id="GO:0005634">
    <property type="term" value="C:nucleus"/>
    <property type="evidence" value="ECO:0007669"/>
    <property type="project" value="UniProtKB-SubCell"/>
</dbReference>
<gene>
    <name evidence="11" type="ORF">A3770_17p79610</name>
    <name evidence="10" type="ORF">CPRI1469_LOCUS5846</name>
</gene>
<protein>
    <submittedName>
        <fullName evidence="11">Putative Myb transcription factor</fullName>
    </submittedName>
</protein>
<dbReference type="SMART" id="SM00717">
    <property type="entry name" value="SANT"/>
    <property type="match status" value="3"/>
</dbReference>
<keyword evidence="5" id="KW-0804">Transcription</keyword>
<dbReference type="PROSITE" id="PS51294">
    <property type="entry name" value="HTH_MYB"/>
    <property type="match status" value="3"/>
</dbReference>
<feature type="compositionally biased region" description="Low complexity" evidence="7">
    <location>
        <begin position="49"/>
        <end position="61"/>
    </location>
</feature>
<dbReference type="AlphaFoldDB" id="A0A5B8MXZ2"/>
<dbReference type="InterPro" id="IPR009057">
    <property type="entry name" value="Homeodomain-like_sf"/>
</dbReference>
<dbReference type="PANTHER" id="PTHR45614:SF25">
    <property type="entry name" value="MYB PROTEIN"/>
    <property type="match status" value="1"/>
</dbReference>
<reference evidence="10" key="2">
    <citation type="submission" date="2021-01" db="EMBL/GenBank/DDBJ databases">
        <authorList>
            <person name="Corre E."/>
            <person name="Pelletier E."/>
            <person name="Niang G."/>
            <person name="Scheremetjew M."/>
            <person name="Finn R."/>
            <person name="Kale V."/>
            <person name="Holt S."/>
            <person name="Cochrane G."/>
            <person name="Meng A."/>
            <person name="Brown T."/>
            <person name="Cohen L."/>
        </authorList>
    </citation>
    <scope>NUCLEOTIDE SEQUENCE</scope>
    <source>
        <strain evidence="10">CCMP1205</strain>
    </source>
</reference>
<keyword evidence="4" id="KW-0238">DNA-binding</keyword>
<evidence type="ECO:0000256" key="7">
    <source>
        <dbReference type="SAM" id="MobiDB-lite"/>
    </source>
</evidence>
<dbReference type="EMBL" id="CP031050">
    <property type="protein sequence ID" value="QDZ25443.1"/>
    <property type="molecule type" value="Genomic_DNA"/>
</dbReference>
<feature type="domain" description="HTH myb-type" evidence="9">
    <location>
        <begin position="198"/>
        <end position="245"/>
    </location>
</feature>
<dbReference type="InterPro" id="IPR001005">
    <property type="entry name" value="SANT/Myb"/>
</dbReference>
<evidence type="ECO:0000256" key="2">
    <source>
        <dbReference type="ARBA" id="ARBA00022737"/>
    </source>
</evidence>